<protein>
    <recommendedName>
        <fullName evidence="10">tRNA modification GTPase MnmE</fullName>
        <ecNumber evidence="10">3.6.-.-</ecNumber>
    </recommendedName>
</protein>
<dbReference type="InterPro" id="IPR027368">
    <property type="entry name" value="MnmE_dom2"/>
</dbReference>
<dbReference type="Pfam" id="PF01926">
    <property type="entry name" value="MMR_HSR1"/>
    <property type="match status" value="1"/>
</dbReference>
<evidence type="ECO:0000256" key="2">
    <source>
        <dbReference type="ARBA" id="ARBA00022490"/>
    </source>
</evidence>
<gene>
    <name evidence="10 13" type="primary">mnmE</name>
    <name evidence="10" type="synonym">trmE</name>
    <name evidence="13" type="ORF">E3U55_09805</name>
</gene>
<feature type="binding site" evidence="10">
    <location>
        <begin position="274"/>
        <end position="277"/>
    </location>
    <ligand>
        <name>GTP</name>
        <dbReference type="ChEBI" id="CHEBI:37565"/>
    </ligand>
</feature>
<dbReference type="InterPro" id="IPR018948">
    <property type="entry name" value="GTP-bd_TrmE_N"/>
</dbReference>
<comment type="cofactor">
    <cofactor evidence="10">
        <name>K(+)</name>
        <dbReference type="ChEBI" id="CHEBI:29103"/>
    </cofactor>
    <text evidence="10">Binds 1 potassium ion per subunit.</text>
</comment>
<comment type="caution">
    <text evidence="10">Lacks conserved residue(s) required for the propagation of feature annotation.</text>
</comment>
<accession>A0A4Y8IM48</accession>
<comment type="subunit">
    <text evidence="10">Homodimer. Heterotetramer of two MnmE and two MnmG subunits.</text>
</comment>
<comment type="subcellular location">
    <subcellularLocation>
        <location evidence="10">Cytoplasm</location>
    </subcellularLocation>
</comment>
<dbReference type="Proteomes" id="UP000297975">
    <property type="component" value="Unassembled WGS sequence"/>
</dbReference>
<keyword evidence="9 10" id="KW-0342">GTP-binding</keyword>
<dbReference type="Gene3D" id="3.30.1360.120">
    <property type="entry name" value="Probable tRNA modification gtpase trme, domain 1"/>
    <property type="match status" value="1"/>
</dbReference>
<proteinExistence type="inferred from homology"/>
<dbReference type="GO" id="GO:0003924">
    <property type="term" value="F:GTPase activity"/>
    <property type="evidence" value="ECO:0007669"/>
    <property type="project" value="UniProtKB-UniRule"/>
</dbReference>
<dbReference type="EC" id="3.6.-.-" evidence="10"/>
<keyword evidence="2 10" id="KW-0963">Cytoplasm</keyword>
<evidence type="ECO:0000256" key="3">
    <source>
        <dbReference type="ARBA" id="ARBA00022694"/>
    </source>
</evidence>
<dbReference type="SUPFAM" id="SSF52540">
    <property type="entry name" value="P-loop containing nucleoside triphosphate hydrolases"/>
    <property type="match status" value="1"/>
</dbReference>
<feature type="binding site" evidence="10">
    <location>
        <position position="84"/>
    </location>
    <ligand>
        <name>(6S)-5-formyl-5,6,7,8-tetrahydrofolate</name>
        <dbReference type="ChEBI" id="CHEBI:57457"/>
    </ligand>
</feature>
<evidence type="ECO:0000313" key="14">
    <source>
        <dbReference type="Proteomes" id="UP000297975"/>
    </source>
</evidence>
<dbReference type="GO" id="GO:0002098">
    <property type="term" value="P:tRNA wobble uridine modification"/>
    <property type="evidence" value="ECO:0007669"/>
    <property type="project" value="TreeGrafter"/>
</dbReference>
<dbReference type="OrthoDB" id="9805918at2"/>
<feature type="binding site" evidence="10">
    <location>
        <begin position="249"/>
        <end position="255"/>
    </location>
    <ligand>
        <name>GTP</name>
        <dbReference type="ChEBI" id="CHEBI:37565"/>
    </ligand>
</feature>
<dbReference type="Gene3D" id="3.40.50.300">
    <property type="entry name" value="P-loop containing nucleotide triphosphate hydrolases"/>
    <property type="match status" value="1"/>
</dbReference>
<dbReference type="RefSeq" id="WP_134340247.1">
    <property type="nucleotide sequence ID" value="NZ_SOPW01000009.1"/>
</dbReference>
<keyword evidence="6 10" id="KW-0378">Hydrolase</keyword>
<dbReference type="InterPro" id="IPR027417">
    <property type="entry name" value="P-loop_NTPase"/>
</dbReference>
<dbReference type="NCBIfam" id="TIGR00450">
    <property type="entry name" value="mnmE_trmE_thdF"/>
    <property type="match status" value="1"/>
</dbReference>
<dbReference type="CDD" id="cd14858">
    <property type="entry name" value="TrmE_N"/>
    <property type="match status" value="1"/>
</dbReference>
<feature type="binding site" evidence="10">
    <location>
        <position position="22"/>
    </location>
    <ligand>
        <name>(6S)-5-formyl-5,6,7,8-tetrahydrofolate</name>
        <dbReference type="ChEBI" id="CHEBI:57457"/>
    </ligand>
</feature>
<evidence type="ECO:0000256" key="5">
    <source>
        <dbReference type="ARBA" id="ARBA00022741"/>
    </source>
</evidence>
<keyword evidence="7 10" id="KW-0460">Magnesium</keyword>
<dbReference type="FunFam" id="3.40.50.300:FF:000494">
    <property type="entry name" value="tRNA modification GTPase MnmE"/>
    <property type="match status" value="1"/>
</dbReference>
<feature type="binding site" evidence="10">
    <location>
        <begin position="230"/>
        <end position="235"/>
    </location>
    <ligand>
        <name>GTP</name>
        <dbReference type="ChEBI" id="CHEBI:37565"/>
    </ligand>
</feature>
<dbReference type="EMBL" id="SOPW01000009">
    <property type="protein sequence ID" value="TFB21105.1"/>
    <property type="molecule type" value="Genomic_DNA"/>
</dbReference>
<evidence type="ECO:0000256" key="8">
    <source>
        <dbReference type="ARBA" id="ARBA00022958"/>
    </source>
</evidence>
<feature type="binding site" evidence="10">
    <location>
        <position position="458"/>
    </location>
    <ligand>
        <name>(6S)-5-formyl-5,6,7,8-tetrahydrofolate</name>
        <dbReference type="ChEBI" id="CHEBI:57457"/>
    </ligand>
</feature>
<dbReference type="NCBIfam" id="NF003661">
    <property type="entry name" value="PRK05291.1-3"/>
    <property type="match status" value="1"/>
</dbReference>
<comment type="similarity">
    <text evidence="1 10 11">Belongs to the TRAFAC class TrmE-Era-EngA-EngB-Septin-like GTPase superfamily. TrmE GTPase family.</text>
</comment>
<dbReference type="InterPro" id="IPR004520">
    <property type="entry name" value="GTPase_MnmE"/>
</dbReference>
<comment type="function">
    <text evidence="10">Exhibits a very high intrinsic GTPase hydrolysis rate. Involved in the addition of a carboxymethylaminomethyl (cmnm) group at the wobble position (U34) of certain tRNAs, forming tRNA-cmnm(5)s(2)U34.</text>
</comment>
<keyword evidence="4 10" id="KW-0479">Metal-binding</keyword>
<evidence type="ECO:0000259" key="12">
    <source>
        <dbReference type="PROSITE" id="PS51709"/>
    </source>
</evidence>
<dbReference type="PANTHER" id="PTHR42714">
    <property type="entry name" value="TRNA MODIFICATION GTPASE GTPBP3"/>
    <property type="match status" value="1"/>
</dbReference>
<feature type="domain" description="TrmE-type G" evidence="12">
    <location>
        <begin position="220"/>
        <end position="379"/>
    </location>
</feature>
<keyword evidence="8 10" id="KW-0630">Potassium</keyword>
<dbReference type="GO" id="GO:0005525">
    <property type="term" value="F:GTP binding"/>
    <property type="evidence" value="ECO:0007669"/>
    <property type="project" value="UniProtKB-UniRule"/>
</dbReference>
<evidence type="ECO:0000256" key="11">
    <source>
        <dbReference type="RuleBase" id="RU003313"/>
    </source>
</evidence>
<feature type="binding site" evidence="10">
    <location>
        <position position="254"/>
    </location>
    <ligand>
        <name>K(+)</name>
        <dbReference type="ChEBI" id="CHEBI:29103"/>
    </ligand>
</feature>
<name>A0A4Y8IM48_9BACI</name>
<sequence length="458" mass="50913">MEQDTIAAISTPIGEGAIAIVRLSGDEAFSIANHVFNGKDLTQVDSHTIHYGNITDPKTNELVEEVMVTTMRGPKTFTREDIIEINCHGGMVSVNRVLQLILREGARLSEPGEFTKRAFLNGRIDLSQAEAVMDLIRAKTDRAMNVALKQMDGRLSGLIRELRQELIETVAHVEVNIDYPEYDDVEEMTHDVLIEKTKHVKKEVQKILQTAKQGKILREGIATAIIGRPNVGKSSLLNKLAHENKAIVTEIPGTTRDVIEEYVNVRGVPLRLIDTAGIRETEDIVERIGVDRSRQALKDADLILLVLNGNEEFTKEDRALFEAAAGMDVIVLVNKTDLDQKIDMNAVKEVAGDMPVITTSLLQEQGIDELEEAIANTFFEGELDSADLTYVSNVRHIQLLEQTESALDDALNGIEMDMPLDLVQIDITRSWELLGEIIGDNVHESLIDQLFSQFCLGK</sequence>
<dbReference type="GO" id="GO:0030488">
    <property type="term" value="P:tRNA methylation"/>
    <property type="evidence" value="ECO:0007669"/>
    <property type="project" value="TreeGrafter"/>
</dbReference>
<dbReference type="PANTHER" id="PTHR42714:SF2">
    <property type="entry name" value="TRNA MODIFICATION GTPASE GTPBP3, MITOCHONDRIAL"/>
    <property type="match status" value="1"/>
</dbReference>
<dbReference type="FunFam" id="3.30.1360.120:FF:000003">
    <property type="entry name" value="tRNA modification GTPase MnmE"/>
    <property type="match status" value="1"/>
</dbReference>
<evidence type="ECO:0000313" key="13">
    <source>
        <dbReference type="EMBL" id="TFB21105.1"/>
    </source>
</evidence>
<organism evidence="13 14">
    <name type="scientific">Filobacillus milosensis</name>
    <dbReference type="NCBI Taxonomy" id="94137"/>
    <lineage>
        <taxon>Bacteria</taxon>
        <taxon>Bacillati</taxon>
        <taxon>Bacillota</taxon>
        <taxon>Bacilli</taxon>
        <taxon>Bacillales</taxon>
        <taxon>Bacillaceae</taxon>
        <taxon>Filobacillus</taxon>
    </lineage>
</organism>
<dbReference type="InterPro" id="IPR005225">
    <property type="entry name" value="Small_GTP-bd"/>
</dbReference>
<evidence type="ECO:0000256" key="4">
    <source>
        <dbReference type="ARBA" id="ARBA00022723"/>
    </source>
</evidence>
<dbReference type="GO" id="GO:0042802">
    <property type="term" value="F:identical protein binding"/>
    <property type="evidence" value="ECO:0007669"/>
    <property type="project" value="UniProtKB-ARBA"/>
</dbReference>
<feature type="binding site" evidence="10">
    <location>
        <position position="251"/>
    </location>
    <ligand>
        <name>K(+)</name>
        <dbReference type="ChEBI" id="CHEBI:29103"/>
    </ligand>
</feature>
<feature type="binding site" evidence="10">
    <location>
        <position position="123"/>
    </location>
    <ligand>
        <name>(6S)-5-formyl-5,6,7,8-tetrahydrofolate</name>
        <dbReference type="ChEBI" id="CHEBI:57457"/>
    </ligand>
</feature>
<dbReference type="PROSITE" id="PS51709">
    <property type="entry name" value="G_TRME"/>
    <property type="match status" value="1"/>
</dbReference>
<feature type="binding site" evidence="10">
    <location>
        <position position="230"/>
    </location>
    <ligand>
        <name>K(+)</name>
        <dbReference type="ChEBI" id="CHEBI:29103"/>
    </ligand>
</feature>
<comment type="caution">
    <text evidence="13">The sequence shown here is derived from an EMBL/GenBank/DDBJ whole genome shotgun (WGS) entry which is preliminary data.</text>
</comment>
<feature type="binding site" evidence="10">
    <location>
        <position position="255"/>
    </location>
    <ligand>
        <name>Mg(2+)</name>
        <dbReference type="ChEBI" id="CHEBI:18420"/>
    </ligand>
</feature>
<evidence type="ECO:0000256" key="10">
    <source>
        <dbReference type="HAMAP-Rule" id="MF_00379"/>
    </source>
</evidence>
<dbReference type="Pfam" id="PF12631">
    <property type="entry name" value="MnmE_helical"/>
    <property type="match status" value="1"/>
</dbReference>
<dbReference type="InterPro" id="IPR031168">
    <property type="entry name" value="G_TrmE"/>
</dbReference>
<evidence type="ECO:0000256" key="1">
    <source>
        <dbReference type="ARBA" id="ARBA00011043"/>
    </source>
</evidence>
<dbReference type="GO" id="GO:0046872">
    <property type="term" value="F:metal ion binding"/>
    <property type="evidence" value="ECO:0007669"/>
    <property type="project" value="UniProtKB-KW"/>
</dbReference>
<dbReference type="GO" id="GO:0005829">
    <property type="term" value="C:cytosol"/>
    <property type="evidence" value="ECO:0007669"/>
    <property type="project" value="TreeGrafter"/>
</dbReference>
<keyword evidence="3 10" id="KW-0819">tRNA processing</keyword>
<feature type="binding site" evidence="10">
    <location>
        <position position="249"/>
    </location>
    <ligand>
        <name>K(+)</name>
        <dbReference type="ChEBI" id="CHEBI:29103"/>
    </ligand>
</feature>
<dbReference type="InterPro" id="IPR025867">
    <property type="entry name" value="MnmE_helical"/>
</dbReference>
<dbReference type="SUPFAM" id="SSF116878">
    <property type="entry name" value="TrmE connector domain"/>
    <property type="match status" value="1"/>
</dbReference>
<keyword evidence="5 10" id="KW-0547">Nucleotide-binding</keyword>
<dbReference type="HAMAP" id="MF_00379">
    <property type="entry name" value="GTPase_MnmE"/>
    <property type="match status" value="1"/>
</dbReference>
<dbReference type="InterPro" id="IPR027266">
    <property type="entry name" value="TrmE/GcvT-like"/>
</dbReference>
<dbReference type="NCBIfam" id="TIGR00231">
    <property type="entry name" value="small_GTP"/>
    <property type="match status" value="1"/>
</dbReference>
<dbReference type="AlphaFoldDB" id="A0A4Y8IM48"/>
<evidence type="ECO:0000256" key="7">
    <source>
        <dbReference type="ARBA" id="ARBA00022842"/>
    </source>
</evidence>
<keyword evidence="14" id="KW-1185">Reference proteome</keyword>
<dbReference type="Pfam" id="PF10396">
    <property type="entry name" value="TrmE_N"/>
    <property type="match status" value="1"/>
</dbReference>
<dbReference type="Gene3D" id="1.20.120.430">
    <property type="entry name" value="tRNA modification GTPase MnmE domain 2"/>
    <property type="match status" value="1"/>
</dbReference>
<dbReference type="InterPro" id="IPR006073">
    <property type="entry name" value="GTP-bd"/>
</dbReference>
<reference evidence="13 14" key="1">
    <citation type="submission" date="2019-03" db="EMBL/GenBank/DDBJ databases">
        <authorList>
            <person name="He R.-H."/>
        </authorList>
    </citation>
    <scope>NUCLEOTIDE SEQUENCE [LARGE SCALE GENOMIC DNA]</scope>
    <source>
        <strain evidence="14">SH 714</strain>
    </source>
</reference>
<evidence type="ECO:0000256" key="9">
    <source>
        <dbReference type="ARBA" id="ARBA00023134"/>
    </source>
</evidence>
<feature type="binding site" evidence="10">
    <location>
        <position position="234"/>
    </location>
    <ligand>
        <name>Mg(2+)</name>
        <dbReference type="ChEBI" id="CHEBI:18420"/>
    </ligand>
</feature>
<evidence type="ECO:0000256" key="6">
    <source>
        <dbReference type="ARBA" id="ARBA00022801"/>
    </source>
</evidence>
<dbReference type="CDD" id="cd04164">
    <property type="entry name" value="trmE"/>
    <property type="match status" value="1"/>
</dbReference>